<evidence type="ECO:0000313" key="2">
    <source>
        <dbReference type="EMBL" id="ROW11396.1"/>
    </source>
</evidence>
<reference evidence="2 3" key="1">
    <citation type="submission" date="2015-09" db="EMBL/GenBank/DDBJ databases">
        <title>Host preference determinants of Valsa canker pathogens revealed by comparative genomics.</title>
        <authorList>
            <person name="Yin Z."/>
            <person name="Huang L."/>
        </authorList>
    </citation>
    <scope>NUCLEOTIDE SEQUENCE [LARGE SCALE GENOMIC DNA]</scope>
    <source>
        <strain evidence="2 3">03-1</strain>
    </source>
</reference>
<keyword evidence="3" id="KW-1185">Reference proteome</keyword>
<dbReference type="Proteomes" id="UP000283895">
    <property type="component" value="Unassembled WGS sequence"/>
</dbReference>
<proteinExistence type="predicted"/>
<dbReference type="OrthoDB" id="332863at2759"/>
<feature type="region of interest" description="Disordered" evidence="1">
    <location>
        <begin position="402"/>
        <end position="426"/>
    </location>
</feature>
<dbReference type="PANTHER" id="PTHR36142">
    <property type="entry name" value="METALLO-HYDROLASE/OXIDOREDUCTASE SUPERFAMILY PROTEIN"/>
    <property type="match status" value="1"/>
</dbReference>
<feature type="compositionally biased region" description="Basic and acidic residues" evidence="1">
    <location>
        <begin position="402"/>
        <end position="423"/>
    </location>
</feature>
<evidence type="ECO:0000313" key="3">
    <source>
        <dbReference type="Proteomes" id="UP000283895"/>
    </source>
</evidence>
<dbReference type="PANTHER" id="PTHR36142:SF5">
    <property type="entry name" value="METALLO-BETA-LACTAMASE DOMAIN-CONTAINING PROTEIN"/>
    <property type="match status" value="1"/>
</dbReference>
<dbReference type="STRING" id="356882.A0A423X6K9"/>
<sequence length="531" mass="57387">MALTIKHLNADASFLLTFEPLLSRPVPGYEPEPFHIFLDPCIAGPSKVFLPKISRPSQKEPACISSLHELPRPDLVIISQSKSDHCSESTLKQIPPTAKTTILAEPSAAKVIRSWKHFDRQNVSALERWEGPRSGGVTGRSTVIRIPVPPVVRGGEPGEVTVALIPQRHDLSGRHAAIGITYRPPPLIKQAQSPSSQWRLSHAGRTGTLPFPCRLATPPTTPRSHKSFSNLPTAFAEQGYAPPRSYAPQLAEPGSWPAPTSPVLSLRSVRSASTLTRTSTALTTGSSFSHASAQRTLSVIFSPHGTVFEGNLATYATSHLVNEAALPLTALLHCFDSVSSPWWRGGNVLLGAPAGKEIAVRLGAMCWVSCHDGEKNAKGSAAGWLKTRTRWGRHDVERVLASEDKEDGLKEESSGQQVEERLSRTTTLTSSPAASRCCSKGAGQCGNRVSKETQVVTLGSGEEVILTFEGVWNVDRRQQQQLGMGKADDADAAVPPETRIQLEGPTELKAMRRKKVAFNPLGEVISPGRRK</sequence>
<dbReference type="InterPro" id="IPR036866">
    <property type="entry name" value="RibonucZ/Hydroxyglut_hydro"/>
</dbReference>
<name>A0A423X6K9_9PEZI</name>
<evidence type="ECO:0000256" key="1">
    <source>
        <dbReference type="SAM" id="MobiDB-lite"/>
    </source>
</evidence>
<dbReference type="AlphaFoldDB" id="A0A423X6K9"/>
<organism evidence="2 3">
    <name type="scientific">Cytospora schulzeri</name>
    <dbReference type="NCBI Taxonomy" id="448051"/>
    <lineage>
        <taxon>Eukaryota</taxon>
        <taxon>Fungi</taxon>
        <taxon>Dikarya</taxon>
        <taxon>Ascomycota</taxon>
        <taxon>Pezizomycotina</taxon>
        <taxon>Sordariomycetes</taxon>
        <taxon>Sordariomycetidae</taxon>
        <taxon>Diaporthales</taxon>
        <taxon>Cytosporaceae</taxon>
        <taxon>Cytospora</taxon>
    </lineage>
</organism>
<protein>
    <submittedName>
        <fullName evidence="2">Uncharacterized protein</fullName>
    </submittedName>
</protein>
<comment type="caution">
    <text evidence="2">The sequence shown here is derived from an EMBL/GenBank/DDBJ whole genome shotgun (WGS) entry which is preliminary data.</text>
</comment>
<dbReference type="Gene3D" id="3.60.15.10">
    <property type="entry name" value="Ribonuclease Z/Hydroxyacylglutathione hydrolase-like"/>
    <property type="match status" value="1"/>
</dbReference>
<dbReference type="EMBL" id="LKEA01000002">
    <property type="protein sequence ID" value="ROW11396.1"/>
    <property type="molecule type" value="Genomic_DNA"/>
</dbReference>
<gene>
    <name evidence="2" type="ORF">VMCG_01575</name>
</gene>
<accession>A0A423X6K9</accession>